<dbReference type="PANTHER" id="PTHR12151:SF25">
    <property type="entry name" value="LINALOOL DEHYDRATASE_ISOMERASE DOMAIN-CONTAINING PROTEIN"/>
    <property type="match status" value="1"/>
</dbReference>
<proteinExistence type="inferred from homology"/>
<evidence type="ECO:0000256" key="4">
    <source>
        <dbReference type="PIRSR" id="PIRSR603782-2"/>
    </source>
</evidence>
<dbReference type="SUPFAM" id="SSF52833">
    <property type="entry name" value="Thioredoxin-like"/>
    <property type="match status" value="1"/>
</dbReference>
<dbReference type="AlphaFoldDB" id="A0A916UY18"/>
<dbReference type="FunFam" id="3.40.30.10:FF:000013">
    <property type="entry name" value="Blast:Protein SCO1 homolog, mitochondrial"/>
    <property type="match status" value="1"/>
</dbReference>
<keyword evidence="4" id="KW-1015">Disulfide bond</keyword>
<comment type="similarity">
    <text evidence="1">Belongs to the SCO1/2 family.</text>
</comment>
<feature type="binding site" evidence="3">
    <location>
        <position position="79"/>
    </location>
    <ligand>
        <name>Cu cation</name>
        <dbReference type="ChEBI" id="CHEBI:23378"/>
    </ligand>
</feature>
<evidence type="ECO:0000256" key="3">
    <source>
        <dbReference type="PIRSR" id="PIRSR603782-1"/>
    </source>
</evidence>
<reference evidence="5" key="2">
    <citation type="submission" date="2020-09" db="EMBL/GenBank/DDBJ databases">
        <authorList>
            <person name="Sun Q."/>
            <person name="Zhou Y."/>
        </authorList>
    </citation>
    <scope>NUCLEOTIDE SEQUENCE</scope>
    <source>
        <strain evidence="5">CGMCC 1.12919</strain>
    </source>
</reference>
<protein>
    <submittedName>
        <fullName evidence="5">Copper-binding protein</fullName>
    </submittedName>
</protein>
<reference evidence="5" key="1">
    <citation type="journal article" date="2014" name="Int. J. Syst. Evol. Microbiol.">
        <title>Complete genome sequence of Corynebacterium casei LMG S-19264T (=DSM 44701T), isolated from a smear-ripened cheese.</title>
        <authorList>
            <consortium name="US DOE Joint Genome Institute (JGI-PGF)"/>
            <person name="Walter F."/>
            <person name="Albersmeier A."/>
            <person name="Kalinowski J."/>
            <person name="Ruckert C."/>
        </authorList>
    </citation>
    <scope>NUCLEOTIDE SEQUENCE</scope>
    <source>
        <strain evidence="5">CGMCC 1.12919</strain>
    </source>
</reference>
<keyword evidence="2 3" id="KW-0186">Copper</keyword>
<feature type="binding site" evidence="3">
    <location>
        <position position="75"/>
    </location>
    <ligand>
        <name>Cu cation</name>
        <dbReference type="ChEBI" id="CHEBI:23378"/>
    </ligand>
</feature>
<evidence type="ECO:0000256" key="1">
    <source>
        <dbReference type="ARBA" id="ARBA00010996"/>
    </source>
</evidence>
<dbReference type="Proteomes" id="UP000637002">
    <property type="component" value="Unassembled WGS sequence"/>
</dbReference>
<feature type="binding site" evidence="3">
    <location>
        <position position="162"/>
    </location>
    <ligand>
        <name>Cu cation</name>
        <dbReference type="ChEBI" id="CHEBI:23378"/>
    </ligand>
</feature>
<evidence type="ECO:0000256" key="2">
    <source>
        <dbReference type="ARBA" id="ARBA00023008"/>
    </source>
</evidence>
<dbReference type="EMBL" id="BMGG01000014">
    <property type="protein sequence ID" value="GGC93424.1"/>
    <property type="molecule type" value="Genomic_DNA"/>
</dbReference>
<feature type="disulfide bond" description="Redox-active" evidence="4">
    <location>
        <begin position="75"/>
        <end position="79"/>
    </location>
</feature>
<dbReference type="RefSeq" id="WP_188612776.1">
    <property type="nucleotide sequence ID" value="NZ_BMGG01000014.1"/>
</dbReference>
<dbReference type="GO" id="GO:0046872">
    <property type="term" value="F:metal ion binding"/>
    <property type="evidence" value="ECO:0007669"/>
    <property type="project" value="UniProtKB-KW"/>
</dbReference>
<dbReference type="InterPro" id="IPR036249">
    <property type="entry name" value="Thioredoxin-like_sf"/>
</dbReference>
<dbReference type="InterPro" id="IPR003782">
    <property type="entry name" value="SCO1/SenC"/>
</dbReference>
<keyword evidence="6" id="KW-1185">Reference proteome</keyword>
<dbReference type="PANTHER" id="PTHR12151">
    <property type="entry name" value="ELECTRON TRANSPORT PROTIN SCO1/SENC FAMILY MEMBER"/>
    <property type="match status" value="1"/>
</dbReference>
<gene>
    <name evidence="5" type="ORF">GCM10010994_59020</name>
</gene>
<keyword evidence="3" id="KW-0479">Metal-binding</keyword>
<evidence type="ECO:0000313" key="6">
    <source>
        <dbReference type="Proteomes" id="UP000637002"/>
    </source>
</evidence>
<accession>A0A916UY18</accession>
<comment type="caution">
    <text evidence="5">The sequence shown here is derived from an EMBL/GenBank/DDBJ whole genome shotgun (WGS) entry which is preliminary data.</text>
</comment>
<evidence type="ECO:0000313" key="5">
    <source>
        <dbReference type="EMBL" id="GGC93424.1"/>
    </source>
</evidence>
<name>A0A916UY18_9HYPH</name>
<dbReference type="Gene3D" id="3.40.30.10">
    <property type="entry name" value="Glutaredoxin"/>
    <property type="match status" value="1"/>
</dbReference>
<organism evidence="5 6">
    <name type="scientific">Chelatococcus reniformis</name>
    <dbReference type="NCBI Taxonomy" id="1494448"/>
    <lineage>
        <taxon>Bacteria</taxon>
        <taxon>Pseudomonadati</taxon>
        <taxon>Pseudomonadota</taxon>
        <taxon>Alphaproteobacteria</taxon>
        <taxon>Hyphomicrobiales</taxon>
        <taxon>Chelatococcaceae</taxon>
        <taxon>Chelatococcus</taxon>
    </lineage>
</organism>
<sequence length="197" mass="21109">MPALTQRRIALPLACFVLGLVMLGGLLAYVMTQSPSSAGGGVGGPFTLTDQNGDAVSDASLRGEPFLVFFGFTHCPDVCPTTLFDASEMLRALGPSAKAKVLFVSVDPQRDTPEVLKSYLGSFDPRIVGLTGSQEAVDAMAKAYRVYARKVPLKDGDYTMDHTALVYLMDRTGRFVGGFDLKRAPAAAAAEYQRYLS</sequence>
<dbReference type="CDD" id="cd02968">
    <property type="entry name" value="SCO"/>
    <property type="match status" value="1"/>
</dbReference>
<dbReference type="Pfam" id="PF02630">
    <property type="entry name" value="SCO1-SenC"/>
    <property type="match status" value="1"/>
</dbReference>